<feature type="transmembrane region" description="Helical" evidence="1">
    <location>
        <begin position="45"/>
        <end position="63"/>
    </location>
</feature>
<feature type="transmembrane region" description="Helical" evidence="1">
    <location>
        <begin position="149"/>
        <end position="168"/>
    </location>
</feature>
<reference evidence="2" key="1">
    <citation type="submission" date="2020-11" db="EMBL/GenBank/DDBJ databases">
        <authorList>
            <person name="Whiteford S."/>
        </authorList>
    </citation>
    <scope>NUCLEOTIDE SEQUENCE</scope>
</reference>
<dbReference type="AlphaFoldDB" id="A0A8S4DKV3"/>
<keyword evidence="1" id="KW-0812">Transmembrane</keyword>
<evidence type="ECO:0000313" key="3">
    <source>
        <dbReference type="Proteomes" id="UP000653454"/>
    </source>
</evidence>
<dbReference type="Proteomes" id="UP000653454">
    <property type="component" value="Unassembled WGS sequence"/>
</dbReference>
<sequence length="190" mass="20917">MTRSEAATDAPAKPPRPRVMVSWLPHVTSFCCCLGLEAGAKVTGFLHLLLSLFLVVLCSYYSVQFHQYKGTVDDADGVYSTSYAVAVTVTLLSTAHAVAATVLLYGVYKRNTTALRAWVYVMLVLLVGGVLYNVVVSVKFGFAGSGSDIFLTFAEGFFAYCVIFYFIITINSYYMMVKSCEDMDGPKYDY</sequence>
<name>A0A8S4DKV3_PLUXY</name>
<dbReference type="EMBL" id="CAJHNJ030000006">
    <property type="protein sequence ID" value="CAG9101287.1"/>
    <property type="molecule type" value="Genomic_DNA"/>
</dbReference>
<keyword evidence="1" id="KW-1133">Transmembrane helix</keyword>
<gene>
    <name evidence="2" type="ORF">PLXY2_LOCUS2533</name>
</gene>
<protein>
    <submittedName>
        <fullName evidence="2">(diamondback moth) hypothetical protein</fullName>
    </submittedName>
</protein>
<keyword evidence="1" id="KW-0472">Membrane</keyword>
<keyword evidence="3" id="KW-1185">Reference proteome</keyword>
<organism evidence="2 3">
    <name type="scientific">Plutella xylostella</name>
    <name type="common">Diamondback moth</name>
    <name type="synonym">Plutella maculipennis</name>
    <dbReference type="NCBI Taxonomy" id="51655"/>
    <lineage>
        <taxon>Eukaryota</taxon>
        <taxon>Metazoa</taxon>
        <taxon>Ecdysozoa</taxon>
        <taxon>Arthropoda</taxon>
        <taxon>Hexapoda</taxon>
        <taxon>Insecta</taxon>
        <taxon>Pterygota</taxon>
        <taxon>Neoptera</taxon>
        <taxon>Endopterygota</taxon>
        <taxon>Lepidoptera</taxon>
        <taxon>Glossata</taxon>
        <taxon>Ditrysia</taxon>
        <taxon>Yponomeutoidea</taxon>
        <taxon>Plutellidae</taxon>
        <taxon>Plutella</taxon>
    </lineage>
</organism>
<proteinExistence type="predicted"/>
<evidence type="ECO:0000256" key="1">
    <source>
        <dbReference type="SAM" id="Phobius"/>
    </source>
</evidence>
<accession>A0A8S4DKV3</accession>
<evidence type="ECO:0000313" key="2">
    <source>
        <dbReference type="EMBL" id="CAG9101287.1"/>
    </source>
</evidence>
<feature type="transmembrane region" description="Helical" evidence="1">
    <location>
        <begin position="117"/>
        <end position="137"/>
    </location>
</feature>
<dbReference type="PANTHER" id="PTHR36694:SF11">
    <property type="entry name" value="LP21121P-RELATED"/>
    <property type="match status" value="1"/>
</dbReference>
<dbReference type="PANTHER" id="PTHR36694">
    <property type="entry name" value="PASIFLORA 1, ISOFORM A-RELATED"/>
    <property type="match status" value="1"/>
</dbReference>
<feature type="transmembrane region" description="Helical" evidence="1">
    <location>
        <begin position="83"/>
        <end position="105"/>
    </location>
</feature>
<comment type="caution">
    <text evidence="2">The sequence shown here is derived from an EMBL/GenBank/DDBJ whole genome shotgun (WGS) entry which is preliminary data.</text>
</comment>